<protein>
    <submittedName>
        <fullName evidence="2">GNAT family N-acetyltransferase</fullName>
    </submittedName>
</protein>
<dbReference type="CDD" id="cd04301">
    <property type="entry name" value="NAT_SF"/>
    <property type="match status" value="1"/>
</dbReference>
<dbReference type="Proteomes" id="UP001273505">
    <property type="component" value="Unassembled WGS sequence"/>
</dbReference>
<reference evidence="2 3" key="1">
    <citation type="submission" date="2023-11" db="EMBL/GenBank/DDBJ databases">
        <title>Gilvimarinus fulvus sp. nov., isolated from the surface of Kelp.</title>
        <authorList>
            <person name="Sun Y.Y."/>
            <person name="Gong Y."/>
            <person name="Du Z.J."/>
        </authorList>
    </citation>
    <scope>NUCLEOTIDE SEQUENCE [LARGE SCALE GENOMIC DNA]</scope>
    <source>
        <strain evidence="2 3">SDUM040013</strain>
    </source>
</reference>
<dbReference type="Pfam" id="PF13673">
    <property type="entry name" value="Acetyltransf_10"/>
    <property type="match status" value="1"/>
</dbReference>
<dbReference type="EMBL" id="JAXAFO010000012">
    <property type="protein sequence ID" value="MDX6849478.1"/>
    <property type="molecule type" value="Genomic_DNA"/>
</dbReference>
<name>A0ABU4RX84_9GAMM</name>
<evidence type="ECO:0000259" key="1">
    <source>
        <dbReference type="PROSITE" id="PS51186"/>
    </source>
</evidence>
<dbReference type="RefSeq" id="WP_302722825.1">
    <property type="nucleotide sequence ID" value="NZ_JAULRU010000570.1"/>
</dbReference>
<sequence>MYEFNGTNFTNLRLYWQAMGTTELTHPFKMSTDWPNRLWSHEPDYSLSEAVSILAREPRSLIFPVAGSQFNDELSNKGAIEVRLEQVAMNLDLKDRAPSEPAIYSRHLQVIESPQMLATWIEICSSAFAYTIDAVSIQKLMRNDDARVYLLTDQGVAKATAITFRTGNTLGVHQVGVPEQFRRQGLAQSLMQHIIAQAYDNDIETVVLQASKMGQPLYQSFGFTDQFHINYIAVD</sequence>
<organism evidence="2 3">
    <name type="scientific">Gilvimarinus gilvus</name>
    <dbReference type="NCBI Taxonomy" id="3058038"/>
    <lineage>
        <taxon>Bacteria</taxon>
        <taxon>Pseudomonadati</taxon>
        <taxon>Pseudomonadota</taxon>
        <taxon>Gammaproteobacteria</taxon>
        <taxon>Cellvibrionales</taxon>
        <taxon>Cellvibrionaceae</taxon>
        <taxon>Gilvimarinus</taxon>
    </lineage>
</organism>
<dbReference type="InterPro" id="IPR016181">
    <property type="entry name" value="Acyl_CoA_acyltransferase"/>
</dbReference>
<accession>A0ABU4RX84</accession>
<dbReference type="PROSITE" id="PS51186">
    <property type="entry name" value="GNAT"/>
    <property type="match status" value="1"/>
</dbReference>
<dbReference type="Gene3D" id="3.40.630.30">
    <property type="match status" value="1"/>
</dbReference>
<comment type="caution">
    <text evidence="2">The sequence shown here is derived from an EMBL/GenBank/DDBJ whole genome shotgun (WGS) entry which is preliminary data.</text>
</comment>
<evidence type="ECO:0000313" key="2">
    <source>
        <dbReference type="EMBL" id="MDX6849478.1"/>
    </source>
</evidence>
<proteinExistence type="predicted"/>
<feature type="domain" description="N-acetyltransferase" evidence="1">
    <location>
        <begin position="105"/>
        <end position="235"/>
    </location>
</feature>
<dbReference type="SUPFAM" id="SSF55729">
    <property type="entry name" value="Acyl-CoA N-acyltransferases (Nat)"/>
    <property type="match status" value="1"/>
</dbReference>
<dbReference type="InterPro" id="IPR000182">
    <property type="entry name" value="GNAT_dom"/>
</dbReference>
<keyword evidence="3" id="KW-1185">Reference proteome</keyword>
<gene>
    <name evidence="2" type="ORF">SCD92_08910</name>
</gene>
<evidence type="ECO:0000313" key="3">
    <source>
        <dbReference type="Proteomes" id="UP001273505"/>
    </source>
</evidence>